<dbReference type="Pfam" id="PF00400">
    <property type="entry name" value="WD40"/>
    <property type="match status" value="3"/>
</dbReference>
<comment type="subcellular location">
    <subcellularLocation>
        <location evidence="1">Nucleus</location>
        <location evidence="1">Nuclear pore complex</location>
    </subcellularLocation>
</comment>
<keyword evidence="7" id="KW-0653">Protein transport</keyword>
<dbReference type="InterPro" id="IPR015943">
    <property type="entry name" value="WD40/YVTN_repeat-like_dom_sf"/>
</dbReference>
<sequence>MSATISAPPSPSDDKPSFDLNLQHGHKDLVQSIAFNTYGDRCATGSVDGSIRVFNRARDGTWRLCDTWTAHGADVLELQWLPATVYPNLLASLGIEGWFRLWAEDPSAAPGRRFSSGGQKSTGRPAFDTRSSGRAPYRSFSVRHVDDGAARHTYLALLAADGRLSIFENDQPENLTEYTPVDEFFICPRPARGEEVSFTVRFDPGPEPCYAAIRAGVPSDALGLVVAGMSTVKVYRSRDVVTTSYGVQATSKEFYLAAEITGHRGLVRDVAWAPGNIRGYDIIATACQDGYARVFKLETPLDAADADGKSWSATALLKPDSTAQRDAASSAQREASDKAHGHHPSTLSASLAKSGANAERQWTGQPGQVRHEYTEISRLESHRTPIWRVGFDDDGQILATTGDDGKLLCYRQKPDGTWAKSSELAMMKTRMAVP</sequence>
<dbReference type="AlphaFoldDB" id="A0A9P7ZXT2"/>
<dbReference type="SMART" id="SM00320">
    <property type="entry name" value="WD40"/>
    <property type="match status" value="4"/>
</dbReference>
<keyword evidence="9" id="KW-0906">Nuclear pore complex</keyword>
<keyword evidence="4 11" id="KW-0853">WD repeat</keyword>
<keyword evidence="6" id="KW-0509">mRNA transport</keyword>
<accession>A0A9P7ZXT2</accession>
<evidence type="ECO:0000256" key="12">
    <source>
        <dbReference type="SAM" id="MobiDB-lite"/>
    </source>
</evidence>
<evidence type="ECO:0000256" key="8">
    <source>
        <dbReference type="ARBA" id="ARBA00023010"/>
    </source>
</evidence>
<dbReference type="GO" id="GO:0015031">
    <property type="term" value="P:protein transport"/>
    <property type="evidence" value="ECO:0007669"/>
    <property type="project" value="UniProtKB-KW"/>
</dbReference>
<dbReference type="OrthoDB" id="5566198at2759"/>
<evidence type="ECO:0000256" key="5">
    <source>
        <dbReference type="ARBA" id="ARBA00022737"/>
    </source>
</evidence>
<feature type="compositionally biased region" description="Polar residues" evidence="12">
    <location>
        <begin position="321"/>
        <end position="333"/>
    </location>
</feature>
<evidence type="ECO:0000256" key="7">
    <source>
        <dbReference type="ARBA" id="ARBA00022927"/>
    </source>
</evidence>
<dbReference type="GO" id="GO:0034198">
    <property type="term" value="P:cellular response to amino acid starvation"/>
    <property type="evidence" value="ECO:0007669"/>
    <property type="project" value="TreeGrafter"/>
</dbReference>
<comment type="similarity">
    <text evidence="2">Belongs to the WD repeat SEC13 family.</text>
</comment>
<dbReference type="RefSeq" id="XP_046123159.1">
    <property type="nucleotide sequence ID" value="XM_046260794.1"/>
</dbReference>
<feature type="region of interest" description="Disordered" evidence="12">
    <location>
        <begin position="315"/>
        <end position="369"/>
    </location>
</feature>
<proteinExistence type="inferred from homology"/>
<feature type="region of interest" description="Disordered" evidence="12">
    <location>
        <begin position="109"/>
        <end position="132"/>
    </location>
</feature>
<dbReference type="GO" id="GO:0035859">
    <property type="term" value="C:Seh1-associated complex"/>
    <property type="evidence" value="ECO:0007669"/>
    <property type="project" value="TreeGrafter"/>
</dbReference>
<feature type="repeat" description="WD" evidence="11">
    <location>
        <begin position="23"/>
        <end position="55"/>
    </location>
</feature>
<evidence type="ECO:0000256" key="9">
    <source>
        <dbReference type="ARBA" id="ARBA00023132"/>
    </source>
</evidence>
<dbReference type="InterPro" id="IPR036322">
    <property type="entry name" value="WD40_repeat_dom_sf"/>
</dbReference>
<evidence type="ECO:0000256" key="4">
    <source>
        <dbReference type="ARBA" id="ARBA00022574"/>
    </source>
</evidence>
<keyword evidence="14" id="KW-1185">Reference proteome</keyword>
<dbReference type="Proteomes" id="UP000887229">
    <property type="component" value="Unassembled WGS sequence"/>
</dbReference>
<gene>
    <name evidence="13" type="ORF">F5Z01DRAFT_614027</name>
</gene>
<dbReference type="Gene3D" id="2.130.10.10">
    <property type="entry name" value="YVTN repeat-like/Quinoprotein amine dehydrogenase"/>
    <property type="match status" value="1"/>
</dbReference>
<evidence type="ECO:0000256" key="2">
    <source>
        <dbReference type="ARBA" id="ARBA00010102"/>
    </source>
</evidence>
<dbReference type="SUPFAM" id="SSF50978">
    <property type="entry name" value="WD40 repeat-like"/>
    <property type="match status" value="1"/>
</dbReference>
<comment type="caution">
    <text evidence="13">The sequence shown here is derived from an EMBL/GenBank/DDBJ whole genome shotgun (WGS) entry which is preliminary data.</text>
</comment>
<evidence type="ECO:0000256" key="10">
    <source>
        <dbReference type="ARBA" id="ARBA00023242"/>
    </source>
</evidence>
<dbReference type="PANTHER" id="PTHR11024">
    <property type="entry name" value="NUCLEAR PORE COMPLEX PROTEIN SEC13 / SEH1 FAMILY MEMBER"/>
    <property type="match status" value="1"/>
</dbReference>
<evidence type="ECO:0000313" key="14">
    <source>
        <dbReference type="Proteomes" id="UP000887229"/>
    </source>
</evidence>
<name>A0A9P7ZXT2_9HYPO</name>
<keyword evidence="3" id="KW-0813">Transport</keyword>
<keyword evidence="5" id="KW-0677">Repeat</keyword>
<dbReference type="EMBL" id="MU251242">
    <property type="protein sequence ID" value="KAG9259235.1"/>
    <property type="molecule type" value="Genomic_DNA"/>
</dbReference>
<reference evidence="13" key="1">
    <citation type="journal article" date="2021" name="IMA Fungus">
        <title>Genomic characterization of three marine fungi, including Emericellopsis atlantica sp. nov. with signatures of a generalist lifestyle and marine biomass degradation.</title>
        <authorList>
            <person name="Hagestad O.C."/>
            <person name="Hou L."/>
            <person name="Andersen J.H."/>
            <person name="Hansen E.H."/>
            <person name="Altermark B."/>
            <person name="Li C."/>
            <person name="Kuhnert E."/>
            <person name="Cox R.J."/>
            <person name="Crous P.W."/>
            <person name="Spatafora J.W."/>
            <person name="Lail K."/>
            <person name="Amirebrahimi M."/>
            <person name="Lipzen A."/>
            <person name="Pangilinan J."/>
            <person name="Andreopoulos W."/>
            <person name="Hayes R.D."/>
            <person name="Ng V."/>
            <person name="Grigoriev I.V."/>
            <person name="Jackson S.A."/>
            <person name="Sutton T.D.S."/>
            <person name="Dobson A.D.W."/>
            <person name="Rama T."/>
        </authorList>
    </citation>
    <scope>NUCLEOTIDE SEQUENCE</scope>
    <source>
        <strain evidence="13">TS7</strain>
    </source>
</reference>
<dbReference type="GO" id="GO:0005198">
    <property type="term" value="F:structural molecule activity"/>
    <property type="evidence" value="ECO:0007669"/>
    <property type="project" value="InterPro"/>
</dbReference>
<evidence type="ECO:0000256" key="1">
    <source>
        <dbReference type="ARBA" id="ARBA00004567"/>
    </source>
</evidence>
<dbReference type="GO" id="GO:1904263">
    <property type="term" value="P:positive regulation of TORC1 signaling"/>
    <property type="evidence" value="ECO:0007669"/>
    <property type="project" value="TreeGrafter"/>
</dbReference>
<dbReference type="GO" id="GO:0051028">
    <property type="term" value="P:mRNA transport"/>
    <property type="evidence" value="ECO:0007669"/>
    <property type="project" value="UniProtKB-KW"/>
</dbReference>
<organism evidence="13 14">
    <name type="scientific">Emericellopsis atlantica</name>
    <dbReference type="NCBI Taxonomy" id="2614577"/>
    <lineage>
        <taxon>Eukaryota</taxon>
        <taxon>Fungi</taxon>
        <taxon>Dikarya</taxon>
        <taxon>Ascomycota</taxon>
        <taxon>Pezizomycotina</taxon>
        <taxon>Sordariomycetes</taxon>
        <taxon>Hypocreomycetidae</taxon>
        <taxon>Hypocreales</taxon>
        <taxon>Bionectriaceae</taxon>
        <taxon>Emericellopsis</taxon>
    </lineage>
</organism>
<evidence type="ECO:0000256" key="3">
    <source>
        <dbReference type="ARBA" id="ARBA00022448"/>
    </source>
</evidence>
<evidence type="ECO:0000313" key="13">
    <source>
        <dbReference type="EMBL" id="KAG9259235.1"/>
    </source>
</evidence>
<keyword evidence="8" id="KW-0811">Translocation</keyword>
<dbReference type="PROSITE" id="PS50082">
    <property type="entry name" value="WD_REPEATS_2"/>
    <property type="match status" value="1"/>
</dbReference>
<dbReference type="InterPro" id="IPR037363">
    <property type="entry name" value="Sec13/Seh1_fam"/>
</dbReference>
<dbReference type="PANTHER" id="PTHR11024:SF3">
    <property type="entry name" value="NUCLEOPORIN SEH1"/>
    <property type="match status" value="1"/>
</dbReference>
<evidence type="ECO:0000256" key="6">
    <source>
        <dbReference type="ARBA" id="ARBA00022816"/>
    </source>
</evidence>
<protein>
    <submittedName>
        <fullName evidence="13">Nuclear pore protein</fullName>
    </submittedName>
</protein>
<evidence type="ECO:0000256" key="11">
    <source>
        <dbReference type="PROSITE-ProRule" id="PRU00221"/>
    </source>
</evidence>
<dbReference type="GeneID" id="70291697"/>
<dbReference type="InterPro" id="IPR001680">
    <property type="entry name" value="WD40_rpt"/>
</dbReference>
<keyword evidence="10" id="KW-0539">Nucleus</keyword>
<dbReference type="GO" id="GO:0031080">
    <property type="term" value="C:nuclear pore outer ring"/>
    <property type="evidence" value="ECO:0007669"/>
    <property type="project" value="TreeGrafter"/>
</dbReference>